<reference evidence="1" key="3">
    <citation type="submission" date="2025-09" db="UniProtKB">
        <authorList>
            <consortium name="Ensembl"/>
        </authorList>
    </citation>
    <scope>IDENTIFICATION</scope>
</reference>
<dbReference type="Ensembl" id="ENSLACT00000003465.1">
    <property type="protein sequence ID" value="ENSLACP00000003435.1"/>
    <property type="gene ID" value="ENSLACG00000003063.1"/>
</dbReference>
<dbReference type="HOGENOM" id="CLU_062834_2_1_1"/>
<evidence type="ECO:0000313" key="2">
    <source>
        <dbReference type="Proteomes" id="UP000008672"/>
    </source>
</evidence>
<sequence>MAEDIKNIHLLLLQLTSSVAEVKEAINNLQQSQDCLGARVTEVECRVSRIKDAEQEELQRRQQMEQRLTVAVEGVEGGNPMQFLQSVLPDLLGLDKERHLEIERAHRALGPRPAPDQRPKAFIIKLLRFPTRELLLRTARLKGQLVWRESRISLCPDWSRDLQIKRQRFTEARRMLQDHNIKFGLFYPAILKITVNGETRSFTEPEEVKKFLSEPETSSSRELIDGLV</sequence>
<dbReference type="InParanoid" id="H3A1B4"/>
<name>H3A1B4_LATCH</name>
<organism evidence="1 2">
    <name type="scientific">Latimeria chalumnae</name>
    <name type="common">Coelacanth</name>
    <dbReference type="NCBI Taxonomy" id="7897"/>
    <lineage>
        <taxon>Eukaryota</taxon>
        <taxon>Metazoa</taxon>
        <taxon>Chordata</taxon>
        <taxon>Craniata</taxon>
        <taxon>Vertebrata</taxon>
        <taxon>Euteleostomi</taxon>
        <taxon>Coelacanthiformes</taxon>
        <taxon>Coelacanthidae</taxon>
        <taxon>Latimeria</taxon>
    </lineage>
</organism>
<reference evidence="2" key="1">
    <citation type="submission" date="2011-08" db="EMBL/GenBank/DDBJ databases">
        <title>The draft genome of Latimeria chalumnae.</title>
        <authorList>
            <person name="Di Palma F."/>
            <person name="Alfoldi J."/>
            <person name="Johnson J."/>
            <person name="Berlin A."/>
            <person name="Gnerre S."/>
            <person name="Jaffe D."/>
            <person name="MacCallum I."/>
            <person name="Young S."/>
            <person name="Walker B.J."/>
            <person name="Lander E."/>
            <person name="Lindblad-Toh K."/>
        </authorList>
    </citation>
    <scope>NUCLEOTIDE SEQUENCE [LARGE SCALE GENOMIC DNA]</scope>
    <source>
        <strain evidence="2">Wild caught</strain>
    </source>
</reference>
<dbReference type="Proteomes" id="UP000008672">
    <property type="component" value="Unassembled WGS sequence"/>
</dbReference>
<dbReference type="InterPro" id="IPR042566">
    <property type="entry name" value="L1_C"/>
</dbReference>
<dbReference type="EMBL" id="AFYH01242504">
    <property type="status" value="NOT_ANNOTATED_CDS"/>
    <property type="molecule type" value="Genomic_DNA"/>
</dbReference>
<proteinExistence type="predicted"/>
<protein>
    <recommendedName>
        <fullName evidence="3">L1 transposable element RRM domain-containing protein</fullName>
    </recommendedName>
</protein>
<keyword evidence="2" id="KW-1185">Reference proteome</keyword>
<reference evidence="1" key="2">
    <citation type="submission" date="2025-08" db="UniProtKB">
        <authorList>
            <consortium name="Ensembl"/>
        </authorList>
    </citation>
    <scope>IDENTIFICATION</scope>
</reference>
<dbReference type="Gene3D" id="3.30.250.20">
    <property type="entry name" value="L1 transposable element, C-terminal domain"/>
    <property type="match status" value="1"/>
</dbReference>
<dbReference type="GeneTree" id="ENSGT00940000163843"/>
<dbReference type="STRING" id="7897.ENSLACP00000003435"/>
<dbReference type="eggNOG" id="ENOG502SR5I">
    <property type="taxonomic scope" value="Eukaryota"/>
</dbReference>
<dbReference type="InterPro" id="IPR004244">
    <property type="entry name" value="Transposase_22"/>
</dbReference>
<evidence type="ECO:0000313" key="1">
    <source>
        <dbReference type="Ensembl" id="ENSLACP00000003435.1"/>
    </source>
</evidence>
<dbReference type="Gene3D" id="3.30.70.1820">
    <property type="entry name" value="L1 transposable element, RRM domain"/>
    <property type="match status" value="1"/>
</dbReference>
<dbReference type="AlphaFoldDB" id="H3A1B4"/>
<accession>H3A1B4</accession>
<dbReference type="PANTHER" id="PTHR11505">
    <property type="entry name" value="L1 TRANSPOSABLE ELEMENT-RELATED"/>
    <property type="match status" value="1"/>
</dbReference>
<evidence type="ECO:0008006" key="3">
    <source>
        <dbReference type="Google" id="ProtNLM"/>
    </source>
</evidence>